<proteinExistence type="predicted"/>
<gene>
    <name evidence="1" type="ORF">GUJ93_ZPchr0012g19880</name>
</gene>
<sequence>MRLRRRREREMLVEKQEGCDQRTSSTVVGTWLVASLNAVVDAGIQGCDLARDLMPGGARWWEHTGGSTLELVVACDMCVCGVVWDTGSRRGGGSGSGHVGASGDLQHKHAGAVWDTGPCKGDSLRRDRM</sequence>
<reference evidence="1" key="1">
    <citation type="journal article" date="2021" name="bioRxiv">
        <title>Whole Genome Assembly and Annotation of Northern Wild Rice, Zizania palustris L., Supports a Whole Genome Duplication in the Zizania Genus.</title>
        <authorList>
            <person name="Haas M."/>
            <person name="Kono T."/>
            <person name="Macchietto M."/>
            <person name="Millas R."/>
            <person name="McGilp L."/>
            <person name="Shao M."/>
            <person name="Duquette J."/>
            <person name="Hirsch C.N."/>
            <person name="Kimball J."/>
        </authorList>
    </citation>
    <scope>NUCLEOTIDE SEQUENCE</scope>
    <source>
        <tissue evidence="1">Fresh leaf tissue</tissue>
    </source>
</reference>
<dbReference type="AlphaFoldDB" id="A0A8J5WRS0"/>
<evidence type="ECO:0000313" key="2">
    <source>
        <dbReference type="Proteomes" id="UP000729402"/>
    </source>
</evidence>
<dbReference type="Proteomes" id="UP000729402">
    <property type="component" value="Unassembled WGS sequence"/>
</dbReference>
<organism evidence="1 2">
    <name type="scientific">Zizania palustris</name>
    <name type="common">Northern wild rice</name>
    <dbReference type="NCBI Taxonomy" id="103762"/>
    <lineage>
        <taxon>Eukaryota</taxon>
        <taxon>Viridiplantae</taxon>
        <taxon>Streptophyta</taxon>
        <taxon>Embryophyta</taxon>
        <taxon>Tracheophyta</taxon>
        <taxon>Spermatophyta</taxon>
        <taxon>Magnoliopsida</taxon>
        <taxon>Liliopsida</taxon>
        <taxon>Poales</taxon>
        <taxon>Poaceae</taxon>
        <taxon>BOP clade</taxon>
        <taxon>Oryzoideae</taxon>
        <taxon>Oryzeae</taxon>
        <taxon>Zizaniinae</taxon>
        <taxon>Zizania</taxon>
    </lineage>
</organism>
<accession>A0A8J5WRS0</accession>
<evidence type="ECO:0000313" key="1">
    <source>
        <dbReference type="EMBL" id="KAG8095431.1"/>
    </source>
</evidence>
<keyword evidence="2" id="KW-1185">Reference proteome</keyword>
<reference evidence="1" key="2">
    <citation type="submission" date="2021-02" db="EMBL/GenBank/DDBJ databases">
        <authorList>
            <person name="Kimball J.A."/>
            <person name="Haas M.W."/>
            <person name="Macchietto M."/>
            <person name="Kono T."/>
            <person name="Duquette J."/>
            <person name="Shao M."/>
        </authorList>
    </citation>
    <scope>NUCLEOTIDE SEQUENCE</scope>
    <source>
        <tissue evidence="1">Fresh leaf tissue</tissue>
    </source>
</reference>
<dbReference type="EMBL" id="JAAALK010000080">
    <property type="protein sequence ID" value="KAG8095431.1"/>
    <property type="molecule type" value="Genomic_DNA"/>
</dbReference>
<protein>
    <submittedName>
        <fullName evidence="1">Uncharacterized protein</fullName>
    </submittedName>
</protein>
<name>A0A8J5WRS0_ZIZPA</name>
<comment type="caution">
    <text evidence="1">The sequence shown here is derived from an EMBL/GenBank/DDBJ whole genome shotgun (WGS) entry which is preliminary data.</text>
</comment>